<accession>A0ABT1N470</accession>
<dbReference type="PROSITE" id="PS51257">
    <property type="entry name" value="PROKAR_LIPOPROTEIN"/>
    <property type="match status" value="1"/>
</dbReference>
<name>A0ABT1N470_9GAMM</name>
<sequence>MMRTDAKTLLLAAGILFVAGCGDMTKDKEAEGQQPTAAEEQAEQVEPQIEDVPATLPAEVDIWQSPQELVLSDATVYLGSELWLNSMPVIGDDGSQPANKLHASIRLLTRDMKPLPKGVEILQVMVAQEEQQWLGQENLDVRSEGEMSLEVSLRGGPEWLPGSKADIAVTVLYQGQEQVLIQRGVLISQVF</sequence>
<dbReference type="EMBL" id="JANEYT010000026">
    <property type="protein sequence ID" value="MCQ1058917.1"/>
    <property type="molecule type" value="Genomic_DNA"/>
</dbReference>
<dbReference type="Proteomes" id="UP001524460">
    <property type="component" value="Unassembled WGS sequence"/>
</dbReference>
<keyword evidence="2" id="KW-1185">Reference proteome</keyword>
<dbReference type="RefSeq" id="WP_255042944.1">
    <property type="nucleotide sequence ID" value="NZ_JANEYT010000026.1"/>
</dbReference>
<evidence type="ECO:0000313" key="1">
    <source>
        <dbReference type="EMBL" id="MCQ1058917.1"/>
    </source>
</evidence>
<evidence type="ECO:0000313" key="2">
    <source>
        <dbReference type="Proteomes" id="UP001524460"/>
    </source>
</evidence>
<proteinExistence type="predicted"/>
<comment type="caution">
    <text evidence="1">The sequence shown here is derived from an EMBL/GenBank/DDBJ whole genome shotgun (WGS) entry which is preliminary data.</text>
</comment>
<evidence type="ECO:0008006" key="3">
    <source>
        <dbReference type="Google" id="ProtNLM"/>
    </source>
</evidence>
<reference evidence="1 2" key="1">
    <citation type="submission" date="2022-07" db="EMBL/GenBank/DDBJ databases">
        <title>Photobacterium pectinilyticum sp. nov., a marine bacterium isolated from surface seawater of Qingdao offshore.</title>
        <authorList>
            <person name="Wang X."/>
        </authorList>
    </citation>
    <scope>NUCLEOTIDE SEQUENCE [LARGE SCALE GENOMIC DNA]</scope>
    <source>
        <strain evidence="1 2">ZSDE20</strain>
    </source>
</reference>
<organism evidence="1 2">
    <name type="scientific">Photobacterium pectinilyticum</name>
    <dbReference type="NCBI Taxonomy" id="2906793"/>
    <lineage>
        <taxon>Bacteria</taxon>
        <taxon>Pseudomonadati</taxon>
        <taxon>Pseudomonadota</taxon>
        <taxon>Gammaproteobacteria</taxon>
        <taxon>Vibrionales</taxon>
        <taxon>Vibrionaceae</taxon>
        <taxon>Photobacterium</taxon>
    </lineage>
</organism>
<gene>
    <name evidence="1" type="ORF">NHN17_12715</name>
</gene>
<protein>
    <recommendedName>
        <fullName evidence="3">DUF3251 domain-containing protein</fullName>
    </recommendedName>
</protein>